<comment type="caution">
    <text evidence="2">The sequence shown here is derived from an EMBL/GenBank/DDBJ whole genome shotgun (WGS) entry which is preliminary data.</text>
</comment>
<name>A0A9P0LEW5_ACAOB</name>
<feature type="region of interest" description="Disordered" evidence="1">
    <location>
        <begin position="1"/>
        <end position="149"/>
    </location>
</feature>
<dbReference type="Proteomes" id="UP001152888">
    <property type="component" value="Unassembled WGS sequence"/>
</dbReference>
<feature type="compositionally biased region" description="Polar residues" evidence="1">
    <location>
        <begin position="20"/>
        <end position="45"/>
    </location>
</feature>
<organism evidence="2 3">
    <name type="scientific">Acanthoscelides obtectus</name>
    <name type="common">Bean weevil</name>
    <name type="synonym">Bruchus obtectus</name>
    <dbReference type="NCBI Taxonomy" id="200917"/>
    <lineage>
        <taxon>Eukaryota</taxon>
        <taxon>Metazoa</taxon>
        <taxon>Ecdysozoa</taxon>
        <taxon>Arthropoda</taxon>
        <taxon>Hexapoda</taxon>
        <taxon>Insecta</taxon>
        <taxon>Pterygota</taxon>
        <taxon>Neoptera</taxon>
        <taxon>Endopterygota</taxon>
        <taxon>Coleoptera</taxon>
        <taxon>Polyphaga</taxon>
        <taxon>Cucujiformia</taxon>
        <taxon>Chrysomeloidea</taxon>
        <taxon>Chrysomelidae</taxon>
        <taxon>Bruchinae</taxon>
        <taxon>Bruchini</taxon>
        <taxon>Acanthoscelides</taxon>
    </lineage>
</organism>
<dbReference type="OrthoDB" id="6772045at2759"/>
<evidence type="ECO:0000313" key="3">
    <source>
        <dbReference type="Proteomes" id="UP001152888"/>
    </source>
</evidence>
<sequence>MKRNRQQQQHPQPRSRQSSAGDSGTAPNAVTPPLSSRSTPVETRSAQARPAQQLPPPLDNPLSEELTSPPKSGADSDTGPLNSLILQEESDGGGNSSESEYVLSDPCTYLTNVEHQEEEDFSPTRKVSFLNNENTDQFDLDGLKNKKRR</sequence>
<evidence type="ECO:0000256" key="1">
    <source>
        <dbReference type="SAM" id="MobiDB-lite"/>
    </source>
</evidence>
<feature type="compositionally biased region" description="Low complexity" evidence="1">
    <location>
        <begin position="1"/>
        <end position="19"/>
    </location>
</feature>
<dbReference type="AlphaFoldDB" id="A0A9P0LEW5"/>
<proteinExistence type="predicted"/>
<protein>
    <submittedName>
        <fullName evidence="2">Uncharacterized protein</fullName>
    </submittedName>
</protein>
<accession>A0A9P0LEW5</accession>
<keyword evidence="3" id="KW-1185">Reference proteome</keyword>
<evidence type="ECO:0000313" key="2">
    <source>
        <dbReference type="EMBL" id="CAH1989909.1"/>
    </source>
</evidence>
<reference evidence="2" key="1">
    <citation type="submission" date="2022-03" db="EMBL/GenBank/DDBJ databases">
        <authorList>
            <person name="Sayadi A."/>
        </authorList>
    </citation>
    <scope>NUCLEOTIDE SEQUENCE</scope>
</reference>
<gene>
    <name evidence="2" type="ORF">ACAOBT_LOCUS19356</name>
</gene>
<dbReference type="EMBL" id="CAKOFQ010007075">
    <property type="protein sequence ID" value="CAH1989909.1"/>
    <property type="molecule type" value="Genomic_DNA"/>
</dbReference>